<dbReference type="GO" id="GO:0005737">
    <property type="term" value="C:cytoplasm"/>
    <property type="evidence" value="ECO:0007669"/>
    <property type="project" value="TreeGrafter"/>
</dbReference>
<gene>
    <name evidence="2" type="ORF">UFOPK4237_00885</name>
</gene>
<dbReference type="PANTHER" id="PTHR48100:SF1">
    <property type="entry name" value="HISTIDINE PHOSPHATASE FAMILY PROTEIN-RELATED"/>
    <property type="match status" value="1"/>
</dbReference>
<dbReference type="SUPFAM" id="SSF53098">
    <property type="entry name" value="Ribonuclease H-like"/>
    <property type="match status" value="1"/>
</dbReference>
<dbReference type="GO" id="GO:0004523">
    <property type="term" value="F:RNA-DNA hybrid ribonuclease activity"/>
    <property type="evidence" value="ECO:0007669"/>
    <property type="project" value="InterPro"/>
</dbReference>
<dbReference type="InterPro" id="IPR013078">
    <property type="entry name" value="His_Pase_superF_clade-1"/>
</dbReference>
<dbReference type="SMART" id="SM00855">
    <property type="entry name" value="PGAM"/>
    <property type="match status" value="1"/>
</dbReference>
<dbReference type="Gene3D" id="3.30.420.10">
    <property type="entry name" value="Ribonuclease H-like superfamily/Ribonuclease H"/>
    <property type="match status" value="1"/>
</dbReference>
<sequence length="400" mass="43267">MSRQLIVEADGGSRGNPGPAAYGSVVRDAVTGELIAELAEYIGIATNNVAEYRGALAGLVHAKSLDPSAMVEVRLDSKLVVEQMSGRWKIKHPDMQALALKVRAVFPAGQVTYTWVPRLQNAAADALANEALDAAAVGAKEPIARAFEAATLFDDASDVLASVEEAFVQSVVAEKAPNRLVGWDEVGPPTVTVMVRHGATPFSLEKRFSGLGGQDIGLAEIGIAQAQAAARDLLERGDIDLIVTSPLLRTRQTAAFIADLCEAELIVMEEFAECSFGDWDGYTFSEVQAQWPDEMQRWLESVEVAPPGGESFADVRDRVNRGRLELLKKYHGKRIVIVSHVIPIKLMAGIAVDAPLESVYRMELRPGSISSMMWFADGNNSLMSFSEASHLRGIDTFPFV</sequence>
<dbReference type="SUPFAM" id="SSF53254">
    <property type="entry name" value="Phosphoglycerate mutase-like"/>
    <property type="match status" value="1"/>
</dbReference>
<dbReference type="Gene3D" id="3.40.50.1240">
    <property type="entry name" value="Phosphoglycerate mutase-like"/>
    <property type="match status" value="1"/>
</dbReference>
<dbReference type="Pfam" id="PF00300">
    <property type="entry name" value="His_Phos_1"/>
    <property type="match status" value="1"/>
</dbReference>
<dbReference type="GO" id="GO:0003676">
    <property type="term" value="F:nucleic acid binding"/>
    <property type="evidence" value="ECO:0007669"/>
    <property type="project" value="InterPro"/>
</dbReference>
<dbReference type="Pfam" id="PF13456">
    <property type="entry name" value="RVT_3"/>
    <property type="match status" value="1"/>
</dbReference>
<feature type="domain" description="RNase H type-1" evidence="1">
    <location>
        <begin position="1"/>
        <end position="141"/>
    </location>
</feature>
<dbReference type="InterPro" id="IPR014636">
    <property type="entry name" value="RNaseH/PGlycerate_mutase"/>
</dbReference>
<proteinExistence type="predicted"/>
<dbReference type="GO" id="GO:0016791">
    <property type="term" value="F:phosphatase activity"/>
    <property type="evidence" value="ECO:0007669"/>
    <property type="project" value="TreeGrafter"/>
</dbReference>
<dbReference type="PROSITE" id="PS50879">
    <property type="entry name" value="RNASE_H_1"/>
    <property type="match status" value="1"/>
</dbReference>
<name>A0A6J7SE98_9ZZZZ</name>
<evidence type="ECO:0000313" key="2">
    <source>
        <dbReference type="EMBL" id="CAB5038828.1"/>
    </source>
</evidence>
<accession>A0A6J7SE98</accession>
<dbReference type="NCBIfam" id="NF005567">
    <property type="entry name" value="PRK07238.1"/>
    <property type="match status" value="1"/>
</dbReference>
<evidence type="ECO:0000259" key="1">
    <source>
        <dbReference type="PROSITE" id="PS50879"/>
    </source>
</evidence>
<protein>
    <submittedName>
        <fullName evidence="2">Unannotated protein</fullName>
    </submittedName>
</protein>
<reference evidence="2" key="1">
    <citation type="submission" date="2020-05" db="EMBL/GenBank/DDBJ databases">
        <authorList>
            <person name="Chiriac C."/>
            <person name="Salcher M."/>
            <person name="Ghai R."/>
            <person name="Kavagutti S V."/>
        </authorList>
    </citation>
    <scope>NUCLEOTIDE SEQUENCE</scope>
</reference>
<dbReference type="CDD" id="cd09279">
    <property type="entry name" value="RNase_HI_like"/>
    <property type="match status" value="1"/>
</dbReference>
<dbReference type="InterPro" id="IPR050275">
    <property type="entry name" value="PGM_Phosphatase"/>
</dbReference>
<dbReference type="AlphaFoldDB" id="A0A6J7SE98"/>
<dbReference type="PANTHER" id="PTHR48100">
    <property type="entry name" value="BROAD-SPECIFICITY PHOSPHATASE YOR283W-RELATED"/>
    <property type="match status" value="1"/>
</dbReference>
<dbReference type="InterPro" id="IPR036397">
    <property type="entry name" value="RNaseH_sf"/>
</dbReference>
<dbReference type="PIRSF" id="PIRSF036922">
    <property type="entry name" value="RNaseH_PGAM"/>
    <property type="match status" value="1"/>
</dbReference>
<dbReference type="CDD" id="cd07067">
    <property type="entry name" value="HP_PGM_like"/>
    <property type="match status" value="1"/>
</dbReference>
<dbReference type="InterPro" id="IPR002156">
    <property type="entry name" value="RNaseH_domain"/>
</dbReference>
<dbReference type="EMBL" id="CAFBPZ010000052">
    <property type="protein sequence ID" value="CAB5038828.1"/>
    <property type="molecule type" value="Genomic_DNA"/>
</dbReference>
<organism evidence="2">
    <name type="scientific">freshwater metagenome</name>
    <dbReference type="NCBI Taxonomy" id="449393"/>
    <lineage>
        <taxon>unclassified sequences</taxon>
        <taxon>metagenomes</taxon>
        <taxon>ecological metagenomes</taxon>
    </lineage>
</organism>
<dbReference type="InterPro" id="IPR029033">
    <property type="entry name" value="His_PPase_superfam"/>
</dbReference>
<dbReference type="InterPro" id="IPR012337">
    <property type="entry name" value="RNaseH-like_sf"/>
</dbReference>